<gene>
    <name evidence="3" type="ORF">KGB56_01375</name>
</gene>
<proteinExistence type="predicted"/>
<keyword evidence="1" id="KW-0175">Coiled coil</keyword>
<evidence type="ECO:0000313" key="4">
    <source>
        <dbReference type="Proteomes" id="UP000680706"/>
    </source>
</evidence>
<dbReference type="Pfam" id="PF26124">
    <property type="entry name" value="DUF8038"/>
    <property type="match status" value="1"/>
</dbReference>
<feature type="coiled-coil region" evidence="1">
    <location>
        <begin position="134"/>
        <end position="225"/>
    </location>
</feature>
<reference evidence="3 4" key="1">
    <citation type="journal article" date="2021" name="Angew. Chem. Int. Ed. Engl.">
        <title>A novel family of nonribosomal peptides modulate collective behavior in Pseudovibrio bacteria isolated from marine sponges.</title>
        <authorList>
            <person name="Ioca L.P."/>
            <person name="Dai Y."/>
            <person name="Kunakom S."/>
            <person name="Diaz-Espinosa J."/>
            <person name="Krunic A."/>
            <person name="Crnkovic C.M."/>
            <person name="Orjala J."/>
            <person name="Sanchez L.M."/>
            <person name="Ferreira A.G."/>
            <person name="Berlinck R.G.S."/>
            <person name="Eustaquio A.S."/>
        </authorList>
    </citation>
    <scope>NUCLEOTIDE SEQUENCE [LARGE SCALE GENOMIC DNA]</scope>
    <source>
        <strain evidence="3 4">Ab134</strain>
    </source>
</reference>
<evidence type="ECO:0000256" key="1">
    <source>
        <dbReference type="SAM" id="Coils"/>
    </source>
</evidence>
<feature type="domain" description="DUF8038" evidence="2">
    <location>
        <begin position="264"/>
        <end position="412"/>
    </location>
</feature>
<name>A0ABX8AR91_9HYPH</name>
<accession>A0ABX8AR91</accession>
<dbReference type="EMBL" id="CP074126">
    <property type="protein sequence ID" value="QUS56154.1"/>
    <property type="molecule type" value="Genomic_DNA"/>
</dbReference>
<organism evidence="3 4">
    <name type="scientific">Pseudovibrio brasiliensis</name>
    <dbReference type="NCBI Taxonomy" id="1898042"/>
    <lineage>
        <taxon>Bacteria</taxon>
        <taxon>Pseudomonadati</taxon>
        <taxon>Pseudomonadota</taxon>
        <taxon>Alphaproteobacteria</taxon>
        <taxon>Hyphomicrobiales</taxon>
        <taxon>Stappiaceae</taxon>
        <taxon>Pseudovibrio</taxon>
    </lineage>
</organism>
<dbReference type="RefSeq" id="WP_075700874.1">
    <property type="nucleotide sequence ID" value="NZ_CP074126.1"/>
</dbReference>
<evidence type="ECO:0000259" key="2">
    <source>
        <dbReference type="Pfam" id="PF26124"/>
    </source>
</evidence>
<evidence type="ECO:0000313" key="3">
    <source>
        <dbReference type="EMBL" id="QUS56154.1"/>
    </source>
</evidence>
<dbReference type="InterPro" id="IPR058351">
    <property type="entry name" value="DUF8038"/>
</dbReference>
<dbReference type="Proteomes" id="UP000680706">
    <property type="component" value="Chromosome"/>
</dbReference>
<protein>
    <recommendedName>
        <fullName evidence="2">DUF8038 domain-containing protein</fullName>
    </recommendedName>
</protein>
<keyword evidence="4" id="KW-1185">Reference proteome</keyword>
<sequence>MLDNEASPWKLSLQDWNETMPLTDLTKEEHQWADDMFKLLHISADGEEGAENGAASAGTPTDFTHLEQSISELNAKSDILRNYKALSSSFKKIEKATQSALKAALAAIHEKNEQAVGSTVSALQKCTSEHAGLINDAERTLAELSDEVGGLRAEYEEHSARKTEFVKRAYFSKANAKKLNKYTSACEDVDKELNQAEASVQARNIDDVNKALKSSTKSLQKLRKEMDWLDSAEASKPESKRMDEEKLQGSLTADYEKKRENWRPQVCYNAAMRVGVIEGNLPEFMRTSLMGETKVNGYPEGYPELMGVTPETVEKEFDYTKVEESGVLNFVDDKTGHISHTAYLQKTDKGSIELYHTNCQTLDMALLAKGQAIPKSGLVTHYELSDPERQGRFQEWLNKGYSFKHTPASDLK</sequence>